<dbReference type="EMBL" id="MEYI01000036">
    <property type="protein sequence ID" value="OGD23547.1"/>
    <property type="molecule type" value="Genomic_DNA"/>
</dbReference>
<comment type="caution">
    <text evidence="7">The sequence shown here is derived from an EMBL/GenBank/DDBJ whole genome shotgun (WGS) entry which is preliminary data.</text>
</comment>
<accession>A0A1F5AZ73</accession>
<dbReference type="GO" id="GO:0008270">
    <property type="term" value="F:zinc ion binding"/>
    <property type="evidence" value="ECO:0007669"/>
    <property type="project" value="UniProtKB-KW"/>
</dbReference>
<evidence type="ECO:0000313" key="7">
    <source>
        <dbReference type="EMBL" id="OGD23547.1"/>
    </source>
</evidence>
<reference evidence="7 8" key="1">
    <citation type="journal article" date="2016" name="Nat. Commun.">
        <title>Thousands of microbial genomes shed light on interconnected biogeochemical processes in an aquifer system.</title>
        <authorList>
            <person name="Anantharaman K."/>
            <person name="Brown C.T."/>
            <person name="Hug L.A."/>
            <person name="Sharon I."/>
            <person name="Castelle C.J."/>
            <person name="Probst A.J."/>
            <person name="Thomas B.C."/>
            <person name="Singh A."/>
            <person name="Wilkins M.J."/>
            <person name="Karaoz U."/>
            <person name="Brodie E.L."/>
            <person name="Williams K.H."/>
            <person name="Hubbard S.S."/>
            <person name="Banfield J.F."/>
        </authorList>
    </citation>
    <scope>NUCLEOTIDE SEQUENCE [LARGE SCALE GENOMIC DNA]</scope>
</reference>
<dbReference type="Pfam" id="PF01258">
    <property type="entry name" value="zf-dskA_traR"/>
    <property type="match status" value="1"/>
</dbReference>
<dbReference type="PANTHER" id="PTHR33823:SF4">
    <property type="entry name" value="GENERAL STRESS PROTEIN 16O"/>
    <property type="match status" value="1"/>
</dbReference>
<dbReference type="SUPFAM" id="SSF109635">
    <property type="entry name" value="DnaK suppressor protein DksA, alpha-hairpin domain"/>
    <property type="match status" value="1"/>
</dbReference>
<sequence length="104" mass="11719">MDTSRFEKLLRDEKTKLGAEQKENAKEDEFDNADHFFPEEEADQVEAHDIELSMDRTIGNSLEDIDAALERIEKGTYGTCEACGQAIDEARLEANPAARTHTQC</sequence>
<evidence type="ECO:0000259" key="6">
    <source>
        <dbReference type="Pfam" id="PF01258"/>
    </source>
</evidence>
<evidence type="ECO:0000256" key="1">
    <source>
        <dbReference type="ARBA" id="ARBA00022723"/>
    </source>
</evidence>
<evidence type="ECO:0000256" key="5">
    <source>
        <dbReference type="SAM" id="MobiDB-lite"/>
    </source>
</evidence>
<keyword evidence="3" id="KW-0862">Zinc</keyword>
<name>A0A1F5AZ73_9BACT</name>
<proteinExistence type="predicted"/>
<evidence type="ECO:0000256" key="3">
    <source>
        <dbReference type="ARBA" id="ARBA00022833"/>
    </source>
</evidence>
<dbReference type="AlphaFoldDB" id="A0A1F5AZ73"/>
<dbReference type="InterPro" id="IPR000962">
    <property type="entry name" value="Znf_DskA_TraR"/>
</dbReference>
<feature type="region of interest" description="Disordered" evidence="5">
    <location>
        <begin position="1"/>
        <end position="34"/>
    </location>
</feature>
<organism evidence="7 8">
    <name type="scientific">Candidatus Azambacteria bacterium RBG_16_47_10</name>
    <dbReference type="NCBI Taxonomy" id="1797292"/>
    <lineage>
        <taxon>Bacteria</taxon>
        <taxon>Candidatus Azamiibacteriota</taxon>
    </lineage>
</organism>
<gene>
    <name evidence="7" type="ORF">A2Z10_00655</name>
</gene>
<feature type="zinc finger region" description="dksA C4-type" evidence="4">
    <location>
        <begin position="80"/>
        <end position="104"/>
    </location>
</feature>
<dbReference type="PANTHER" id="PTHR33823">
    <property type="entry name" value="RNA POLYMERASE-BINDING TRANSCRIPTION FACTOR DKSA-RELATED"/>
    <property type="match status" value="1"/>
</dbReference>
<dbReference type="Gene3D" id="1.20.120.910">
    <property type="entry name" value="DksA, coiled-coil domain"/>
    <property type="match status" value="1"/>
</dbReference>
<keyword evidence="1" id="KW-0479">Metal-binding</keyword>
<dbReference type="InterPro" id="IPR037187">
    <property type="entry name" value="DnaK_N"/>
</dbReference>
<dbReference type="Proteomes" id="UP000176639">
    <property type="component" value="Unassembled WGS sequence"/>
</dbReference>
<protein>
    <recommendedName>
        <fullName evidence="6">Zinc finger DksA/TraR C4-type domain-containing protein</fullName>
    </recommendedName>
</protein>
<evidence type="ECO:0000313" key="8">
    <source>
        <dbReference type="Proteomes" id="UP000176639"/>
    </source>
</evidence>
<keyword evidence="2" id="KW-0863">Zinc-finger</keyword>
<feature type="domain" description="Zinc finger DksA/TraR C4-type" evidence="6">
    <location>
        <begin position="75"/>
        <end position="99"/>
    </location>
</feature>
<dbReference type="PROSITE" id="PS51128">
    <property type="entry name" value="ZF_DKSA_2"/>
    <property type="match status" value="1"/>
</dbReference>
<evidence type="ECO:0000256" key="4">
    <source>
        <dbReference type="PROSITE-ProRule" id="PRU00510"/>
    </source>
</evidence>
<evidence type="ECO:0000256" key="2">
    <source>
        <dbReference type="ARBA" id="ARBA00022771"/>
    </source>
</evidence>